<dbReference type="AlphaFoldDB" id="D9PXK3"/>
<dbReference type="KEGG" id="mmg:MTBMA_c13640"/>
<evidence type="ECO:0000313" key="3">
    <source>
        <dbReference type="Proteomes" id="UP000000345"/>
    </source>
</evidence>
<dbReference type="HOGENOM" id="CLU_197250_0_0_2"/>
<dbReference type="GeneID" id="77400140"/>
<evidence type="ECO:0000313" key="2">
    <source>
        <dbReference type="EMBL" id="ADL58951.1"/>
    </source>
</evidence>
<accession>D9PXK3</accession>
<evidence type="ECO:0008006" key="4">
    <source>
        <dbReference type="Google" id="ProtNLM"/>
    </source>
</evidence>
<feature type="transmembrane region" description="Helical" evidence="1">
    <location>
        <begin position="17"/>
        <end position="35"/>
    </location>
</feature>
<dbReference type="RefSeq" id="WP_013296163.1">
    <property type="nucleotide sequence ID" value="NC_014408.1"/>
</dbReference>
<reference evidence="2 3" key="2">
    <citation type="journal article" date="2010" name="J. Bacteriol.">
        <title>Complete genome sequence of Methanothermobacter marburgensis, a methanoarchaeon model organism.</title>
        <authorList>
            <person name="Liesegang H."/>
            <person name="Kaster A.K."/>
            <person name="Wiezer A."/>
            <person name="Goenrich M."/>
            <person name="Wollherr A."/>
            <person name="Seedorf H."/>
            <person name="Gottschalk G."/>
            <person name="Thauer R.K."/>
        </authorList>
    </citation>
    <scope>NUCLEOTIDE SEQUENCE [LARGE SCALE GENOMIC DNA]</scope>
    <source>
        <strain evidence="3">ATCC BAA-927 / DSM 2133 / JCM 14651 / NBRC 100331 / OCM 82 / Marburg</strain>
    </source>
</reference>
<dbReference type="Proteomes" id="UP000000345">
    <property type="component" value="Chromosome"/>
</dbReference>
<dbReference type="STRING" id="79929.MTBMA_c13640"/>
<dbReference type="OrthoDB" id="82278at2157"/>
<gene>
    <name evidence="2" type="ordered locus">MTBMA_c13640</name>
</gene>
<proteinExistence type="predicted"/>
<dbReference type="EMBL" id="CP001710">
    <property type="protein sequence ID" value="ADL58951.1"/>
    <property type="molecule type" value="Genomic_DNA"/>
</dbReference>
<name>D9PXK3_METTM</name>
<sequence length="64" mass="6882">MSGGLIADDSGQGSAELILVFGGIIVIVTFAVVWYRNYVRSSQTAMNSDVQNVTNSIKGLKNKF</sequence>
<dbReference type="PaxDb" id="79929-MTBMA_c13640"/>
<keyword evidence="1" id="KW-1133">Transmembrane helix</keyword>
<dbReference type="GeneID" id="9705073"/>
<keyword evidence="1" id="KW-0472">Membrane</keyword>
<protein>
    <recommendedName>
        <fullName evidence="4">Class III signal peptide-containing protein</fullName>
    </recommendedName>
</protein>
<reference key="1">
    <citation type="submission" date="2009-08" db="EMBL/GenBank/DDBJ databases">
        <title>The genome sequence of Methanothermobacter marburgensis.</title>
        <authorList>
            <person name="Kaster A."/>
            <person name="Seedorf H."/>
            <person name="Goenrich M."/>
            <person name="Wiezer A."/>
            <person name="Liesegang H."/>
            <person name="Thauer R."/>
            <person name="Gottschalk G."/>
        </authorList>
    </citation>
    <scope>NUCLEOTIDE SEQUENCE</scope>
    <source>
        <strain>Marburg</strain>
    </source>
</reference>
<keyword evidence="1" id="KW-0812">Transmembrane</keyword>
<organism evidence="2 3">
    <name type="scientific">Methanothermobacter marburgensis (strain ATCC BAA-927 / DSM 2133 / JCM 14651 / NBRC 100331 / OCM 82 / Marburg)</name>
    <name type="common">Methanobacterium thermoautotrophicum</name>
    <dbReference type="NCBI Taxonomy" id="79929"/>
    <lineage>
        <taxon>Archaea</taxon>
        <taxon>Methanobacteriati</taxon>
        <taxon>Methanobacteriota</taxon>
        <taxon>Methanomada group</taxon>
        <taxon>Methanobacteria</taxon>
        <taxon>Methanobacteriales</taxon>
        <taxon>Methanobacteriaceae</taxon>
        <taxon>Methanothermobacter</taxon>
    </lineage>
</organism>
<evidence type="ECO:0000256" key="1">
    <source>
        <dbReference type="SAM" id="Phobius"/>
    </source>
</evidence>
<keyword evidence="3" id="KW-1185">Reference proteome</keyword>